<dbReference type="AlphaFoldDB" id="A0A1D3L9B4"/>
<protein>
    <submittedName>
        <fullName evidence="1">Uncharacterized protein</fullName>
    </submittedName>
</protein>
<dbReference type="Proteomes" id="UP000195879">
    <property type="component" value="Unassembled WGS sequence"/>
</dbReference>
<sequence>MDITAFALLNITKLKDAVKRE</sequence>
<proteinExistence type="predicted"/>
<name>A0A1D3L9B4_PLACE</name>
<evidence type="ECO:0000313" key="1">
    <source>
        <dbReference type="EMBL" id="SCL90177.1"/>
    </source>
</evidence>
<dbReference type="EMBL" id="FMIO01000314">
    <property type="protein sequence ID" value="SCL90177.1"/>
    <property type="molecule type" value="Genomic_DNA"/>
</dbReference>
<reference evidence="1 2" key="1">
    <citation type="submission" date="2016-08" db="EMBL/GenBank/DDBJ databases">
        <authorList>
            <consortium name="Pathogen Informatics"/>
        </authorList>
    </citation>
    <scope>NUCLEOTIDE SEQUENCE [LARGE SCALE GENOMIC DNA]</scope>
    <source>
        <strain evidence="1 2">DK</strain>
    </source>
</reference>
<accession>A0A1D3L9B4</accession>
<gene>
    <name evidence="1" type="ORF">PCHDK_000520100</name>
</gene>
<evidence type="ECO:0000313" key="2">
    <source>
        <dbReference type="Proteomes" id="UP000195879"/>
    </source>
</evidence>
<organism evidence="1 2">
    <name type="scientific">Plasmodium chabaudi adami</name>
    <dbReference type="NCBI Taxonomy" id="5826"/>
    <lineage>
        <taxon>Eukaryota</taxon>
        <taxon>Sar</taxon>
        <taxon>Alveolata</taxon>
        <taxon>Apicomplexa</taxon>
        <taxon>Aconoidasida</taxon>
        <taxon>Haemosporida</taxon>
        <taxon>Plasmodiidae</taxon>
        <taxon>Plasmodium</taxon>
        <taxon>Plasmodium (Vinckeia)</taxon>
    </lineage>
</organism>